<dbReference type="Proteomes" id="UP000070700">
    <property type="component" value="Unassembled WGS sequence"/>
</dbReference>
<keyword evidence="4" id="KW-0804">Transcription</keyword>
<dbReference type="GeneID" id="28831342"/>
<dbReference type="PANTHER" id="PTHR47338">
    <property type="entry name" value="ZN(II)2CYS6 TRANSCRIPTION FACTOR (EUROFUNG)-RELATED"/>
    <property type="match status" value="1"/>
</dbReference>
<dbReference type="OrthoDB" id="309640at2759"/>
<keyword evidence="3" id="KW-0805">Transcription regulation</keyword>
<accession>A0A132B9Y4</accession>
<evidence type="ECO:0000256" key="4">
    <source>
        <dbReference type="ARBA" id="ARBA00023163"/>
    </source>
</evidence>
<reference evidence="7 8" key="1">
    <citation type="submission" date="2015-10" db="EMBL/GenBank/DDBJ databases">
        <title>Full genome of DAOMC 229536 Phialocephala scopiformis, a fungal endophyte of spruce producing the potent anti-insectan compound rugulosin.</title>
        <authorList>
            <consortium name="DOE Joint Genome Institute"/>
            <person name="Walker A.K."/>
            <person name="Frasz S.L."/>
            <person name="Seifert K.A."/>
            <person name="Miller J.D."/>
            <person name="Mondo S.J."/>
            <person name="Labutti K."/>
            <person name="Lipzen A."/>
            <person name="Dockter R."/>
            <person name="Kennedy M."/>
            <person name="Grigoriev I.V."/>
            <person name="Spatafora J.W."/>
        </authorList>
    </citation>
    <scope>NUCLEOTIDE SEQUENCE [LARGE SCALE GENOMIC DNA]</scope>
    <source>
        <strain evidence="7 8">CBS 120377</strain>
    </source>
</reference>
<sequence length="694" mass="77524">MATLARTACRRCREQKVAHQAYGMELRCSRELPKCDRCSRLNAVCNFPAPPDRKLLAASRAQSRKNRNREPCINSNDQENLLVPLSSPTYEEDKDSSFVVGKTEPSKVLQISVPVQTLLQDVYFSCMFNSTLVFHRPTFSNALKTGCVSRHVLLAVYASATIFLHPTSSIAIRNSKLLQPLGDIRSLGRQWAIQAGKEVLQDIDQSTFESAQTCIAYKVACTLGLDINQPSLPSTSASSITGAIPRWLDAEVARRCFWAVWFTQLVNSDHRLVGTSYDDQIMNLPLPLGDVTSTEDIEHSSVTLSDILNQRPKLPFKKPASPSIMAELMVLVLNWAKIRDLVRTANTTPVKDWLADLFELEGRLSSWLAALPETFLYSKRKLYEQLVVNQQPVYIFVHALYHQCRLVLHISLVPHFSGLHFHKKFPVEITSLSARIALKSAQAISELGADLLALDWDAAQIPSFVGYCFYVSSSIQITLLGSKDTSLAASARTNLISNLKLINSMKVYWKNLERLWARVNVLYEAQIARDRARINEGLEVSQDSLSDLDRLASEKRDTGQLAEALADSVMDYTLRRLKPDVKVDNAAAQGLDKVSYPNNLSKLMEENSGPVEQISSTAQARLDDQIPQPRLNQASSGDGDIPYTSMSWAQMSIASTSTPLLQSDDSYDWWKLGLDDLQQPILSYDELFSLDFGA</sequence>
<dbReference type="RefSeq" id="XP_018063546.1">
    <property type="nucleotide sequence ID" value="XM_018221616.1"/>
</dbReference>
<dbReference type="GO" id="GO:0008270">
    <property type="term" value="F:zinc ion binding"/>
    <property type="evidence" value="ECO:0007669"/>
    <property type="project" value="InterPro"/>
</dbReference>
<name>A0A132B9Y4_MOLSC</name>
<evidence type="ECO:0000313" key="8">
    <source>
        <dbReference type="Proteomes" id="UP000070700"/>
    </source>
</evidence>
<keyword evidence="2" id="KW-0479">Metal-binding</keyword>
<dbReference type="InterPro" id="IPR050815">
    <property type="entry name" value="TF_fung"/>
</dbReference>
<dbReference type="PANTHER" id="PTHR47338:SF5">
    <property type="entry name" value="ZN(II)2CYS6 TRANSCRIPTION FACTOR (EUROFUNG)"/>
    <property type="match status" value="1"/>
</dbReference>
<evidence type="ECO:0000256" key="5">
    <source>
        <dbReference type="ARBA" id="ARBA00023242"/>
    </source>
</evidence>
<gene>
    <name evidence="7" type="ORF">LY89DRAFT_763921</name>
</gene>
<dbReference type="InParanoid" id="A0A132B9Y4"/>
<dbReference type="EMBL" id="KQ947433">
    <property type="protein sequence ID" value="KUJ09191.1"/>
    <property type="molecule type" value="Genomic_DNA"/>
</dbReference>
<dbReference type="GO" id="GO:0005634">
    <property type="term" value="C:nucleus"/>
    <property type="evidence" value="ECO:0007669"/>
    <property type="project" value="UniProtKB-SubCell"/>
</dbReference>
<keyword evidence="5" id="KW-0539">Nucleus</keyword>
<dbReference type="CDD" id="cd00067">
    <property type="entry name" value="GAL4"/>
    <property type="match status" value="1"/>
</dbReference>
<organism evidence="7 8">
    <name type="scientific">Mollisia scopiformis</name>
    <name type="common">Conifer needle endophyte fungus</name>
    <name type="synonym">Phialocephala scopiformis</name>
    <dbReference type="NCBI Taxonomy" id="149040"/>
    <lineage>
        <taxon>Eukaryota</taxon>
        <taxon>Fungi</taxon>
        <taxon>Dikarya</taxon>
        <taxon>Ascomycota</taxon>
        <taxon>Pezizomycotina</taxon>
        <taxon>Leotiomycetes</taxon>
        <taxon>Helotiales</taxon>
        <taxon>Mollisiaceae</taxon>
        <taxon>Mollisia</taxon>
    </lineage>
</organism>
<evidence type="ECO:0000256" key="1">
    <source>
        <dbReference type="ARBA" id="ARBA00004123"/>
    </source>
</evidence>
<comment type="subcellular location">
    <subcellularLocation>
        <location evidence="1">Nucleus</location>
    </subcellularLocation>
</comment>
<evidence type="ECO:0000313" key="7">
    <source>
        <dbReference type="EMBL" id="KUJ09191.1"/>
    </source>
</evidence>
<keyword evidence="8" id="KW-1185">Reference proteome</keyword>
<evidence type="ECO:0008006" key="9">
    <source>
        <dbReference type="Google" id="ProtNLM"/>
    </source>
</evidence>
<dbReference type="Gene3D" id="4.10.240.10">
    <property type="entry name" value="Zn(2)-C6 fungal-type DNA-binding domain"/>
    <property type="match status" value="1"/>
</dbReference>
<evidence type="ECO:0000256" key="6">
    <source>
        <dbReference type="SAM" id="MobiDB-lite"/>
    </source>
</evidence>
<dbReference type="KEGG" id="psco:LY89DRAFT_763921"/>
<proteinExistence type="predicted"/>
<dbReference type="InterPro" id="IPR001138">
    <property type="entry name" value="Zn2Cys6_DnaBD"/>
</dbReference>
<dbReference type="GO" id="GO:0000981">
    <property type="term" value="F:DNA-binding transcription factor activity, RNA polymerase II-specific"/>
    <property type="evidence" value="ECO:0007669"/>
    <property type="project" value="InterPro"/>
</dbReference>
<evidence type="ECO:0000256" key="3">
    <source>
        <dbReference type="ARBA" id="ARBA00023015"/>
    </source>
</evidence>
<protein>
    <recommendedName>
        <fullName evidence="9">Zn(2)-C6 fungal-type domain-containing protein</fullName>
    </recommendedName>
</protein>
<evidence type="ECO:0000256" key="2">
    <source>
        <dbReference type="ARBA" id="ARBA00022723"/>
    </source>
</evidence>
<dbReference type="InterPro" id="IPR036864">
    <property type="entry name" value="Zn2-C6_fun-type_DNA-bd_sf"/>
</dbReference>
<feature type="region of interest" description="Disordered" evidence="6">
    <location>
        <begin position="620"/>
        <end position="639"/>
    </location>
</feature>
<dbReference type="AlphaFoldDB" id="A0A132B9Y4"/>
<dbReference type="CDD" id="cd12148">
    <property type="entry name" value="fungal_TF_MHR"/>
    <property type="match status" value="1"/>
</dbReference>